<name>A0ABN6EKS6_9BACT</name>
<evidence type="ECO:0000313" key="2">
    <source>
        <dbReference type="Proteomes" id="UP001319045"/>
    </source>
</evidence>
<protein>
    <submittedName>
        <fullName evidence="1">Uncharacterized protein</fullName>
    </submittedName>
</protein>
<dbReference type="Proteomes" id="UP001319045">
    <property type="component" value="Chromosome"/>
</dbReference>
<dbReference type="EMBL" id="AP024484">
    <property type="protein sequence ID" value="BCS86590.1"/>
    <property type="molecule type" value="Genomic_DNA"/>
</dbReference>
<reference evidence="1 2" key="1">
    <citation type="journal article" date="2022" name="Int. J. Syst. Evol. Microbiol.">
        <title>Prevotella herbatica sp. nov., a plant polysaccharide-decomposing anaerobic bacterium isolated from a methanogenic reactor.</title>
        <authorList>
            <person name="Uek A."/>
            <person name="Tonouchi A."/>
            <person name="Kaku N."/>
            <person name="Ueki K."/>
        </authorList>
    </citation>
    <scope>NUCLEOTIDE SEQUENCE [LARGE SCALE GENOMIC DNA]</scope>
    <source>
        <strain evidence="1 2">WR041</strain>
    </source>
</reference>
<keyword evidence="2" id="KW-1185">Reference proteome</keyword>
<sequence length="72" mass="8299">MEEQFSNVLLEEQRTAEYSHDLNDWAIEVEPPLNDSNKAIRDDCHMDLDSNSILGLSPEGFDTKMLLDPFEE</sequence>
<accession>A0ABN6EKS6</accession>
<proteinExistence type="predicted"/>
<evidence type="ECO:0000313" key="1">
    <source>
        <dbReference type="EMBL" id="BCS86590.1"/>
    </source>
</evidence>
<gene>
    <name evidence="1" type="ORF">prwr041_24830</name>
</gene>
<organism evidence="1 2">
    <name type="scientific">Prevotella herbatica</name>
    <dbReference type="NCBI Taxonomy" id="2801997"/>
    <lineage>
        <taxon>Bacteria</taxon>
        <taxon>Pseudomonadati</taxon>
        <taxon>Bacteroidota</taxon>
        <taxon>Bacteroidia</taxon>
        <taxon>Bacteroidales</taxon>
        <taxon>Prevotellaceae</taxon>
        <taxon>Prevotella</taxon>
    </lineage>
</organism>